<dbReference type="EMBL" id="BMAW01041368">
    <property type="protein sequence ID" value="GFS28113.1"/>
    <property type="molecule type" value="Genomic_DNA"/>
</dbReference>
<evidence type="ECO:0000313" key="2">
    <source>
        <dbReference type="EMBL" id="GFS28113.1"/>
    </source>
</evidence>
<dbReference type="AlphaFoldDB" id="A0A8X6I1W9"/>
<dbReference type="Proteomes" id="UP000887013">
    <property type="component" value="Unassembled WGS sequence"/>
</dbReference>
<comment type="caution">
    <text evidence="2">The sequence shown here is derived from an EMBL/GenBank/DDBJ whole genome shotgun (WGS) entry which is preliminary data.</text>
</comment>
<proteinExistence type="predicted"/>
<protein>
    <submittedName>
        <fullName evidence="2">Uncharacterized protein</fullName>
    </submittedName>
</protein>
<keyword evidence="3" id="KW-1185">Reference proteome</keyword>
<reference evidence="2" key="1">
    <citation type="submission" date="2020-08" db="EMBL/GenBank/DDBJ databases">
        <title>Multicomponent nature underlies the extraordinary mechanical properties of spider dragline silk.</title>
        <authorList>
            <person name="Kono N."/>
            <person name="Nakamura H."/>
            <person name="Mori M."/>
            <person name="Yoshida Y."/>
            <person name="Ohtoshi R."/>
            <person name="Malay A.D."/>
            <person name="Moran D.A.P."/>
            <person name="Tomita M."/>
            <person name="Numata K."/>
            <person name="Arakawa K."/>
        </authorList>
    </citation>
    <scope>NUCLEOTIDE SEQUENCE</scope>
</reference>
<gene>
    <name evidence="2" type="ORF">NPIL_607601</name>
</gene>
<sequence length="97" mass="12100">MIIAGSLIQGISKAWKFTLMISKKKEIEEYQNEEYQNEEYQTEEHQNEEYQIEEYQIEEYQNEIYQNVEYQIEEYQEGISNFYSFGRKEKQRYEYVF</sequence>
<keyword evidence="1" id="KW-0175">Coiled coil</keyword>
<evidence type="ECO:0000256" key="1">
    <source>
        <dbReference type="SAM" id="Coils"/>
    </source>
</evidence>
<feature type="coiled-coil region" evidence="1">
    <location>
        <begin position="23"/>
        <end position="63"/>
    </location>
</feature>
<evidence type="ECO:0000313" key="3">
    <source>
        <dbReference type="Proteomes" id="UP000887013"/>
    </source>
</evidence>
<accession>A0A8X6I1W9</accession>
<organism evidence="2 3">
    <name type="scientific">Nephila pilipes</name>
    <name type="common">Giant wood spider</name>
    <name type="synonym">Nephila maculata</name>
    <dbReference type="NCBI Taxonomy" id="299642"/>
    <lineage>
        <taxon>Eukaryota</taxon>
        <taxon>Metazoa</taxon>
        <taxon>Ecdysozoa</taxon>
        <taxon>Arthropoda</taxon>
        <taxon>Chelicerata</taxon>
        <taxon>Arachnida</taxon>
        <taxon>Araneae</taxon>
        <taxon>Araneomorphae</taxon>
        <taxon>Entelegynae</taxon>
        <taxon>Araneoidea</taxon>
        <taxon>Nephilidae</taxon>
        <taxon>Nephila</taxon>
    </lineage>
</organism>
<name>A0A8X6I1W9_NEPPI</name>